<reference evidence="2" key="1">
    <citation type="journal article" date="2022" name="Cell">
        <title>Design, construction, and in vivo augmentation of a complex gut microbiome.</title>
        <authorList>
            <person name="Cheng A.G."/>
            <person name="Ho P.Y."/>
            <person name="Aranda-Diaz A."/>
            <person name="Jain S."/>
            <person name="Yu F.B."/>
            <person name="Meng X."/>
            <person name="Wang M."/>
            <person name="Iakiviak M."/>
            <person name="Nagashima K."/>
            <person name="Zhao A."/>
            <person name="Murugkar P."/>
            <person name="Patil A."/>
            <person name="Atabakhsh K."/>
            <person name="Weakley A."/>
            <person name="Yan J."/>
            <person name="Brumbaugh A.R."/>
            <person name="Higginbottom S."/>
            <person name="Dimas A."/>
            <person name="Shiver A.L."/>
            <person name="Deutschbauer A."/>
            <person name="Neff N."/>
            <person name="Sonnenburg J.L."/>
            <person name="Huang K.C."/>
            <person name="Fischbach M.A."/>
        </authorList>
    </citation>
    <scope>NUCLEOTIDE SEQUENCE</scope>
    <source>
        <strain evidence="2">AP11</strain>
    </source>
</reference>
<dbReference type="GeneID" id="82891065"/>
<organism evidence="2 3">
    <name type="scientific">Alistipes ihumii AP11</name>
    <dbReference type="NCBI Taxonomy" id="1211813"/>
    <lineage>
        <taxon>Bacteria</taxon>
        <taxon>Pseudomonadati</taxon>
        <taxon>Bacteroidota</taxon>
        <taxon>Bacteroidia</taxon>
        <taxon>Bacteroidales</taxon>
        <taxon>Rikenellaceae</taxon>
        <taxon>Alistipes</taxon>
    </lineage>
</organism>
<evidence type="ECO:0000313" key="2">
    <source>
        <dbReference type="EMBL" id="UWN58129.1"/>
    </source>
</evidence>
<dbReference type="Proteomes" id="UP001059295">
    <property type="component" value="Chromosome"/>
</dbReference>
<evidence type="ECO:0000313" key="3">
    <source>
        <dbReference type="Proteomes" id="UP001059295"/>
    </source>
</evidence>
<dbReference type="PROSITE" id="PS51257">
    <property type="entry name" value="PROKAR_LIPOPROTEIN"/>
    <property type="match status" value="1"/>
</dbReference>
<sequence length="293" mass="32789">MRKILHLMLLVGLLASCGRSSENGSSAKRNDSLERVVAQKDSVINDVFASMNAVAENLSAIKLRENIINASLDSGEIPKQSAVKINEDIAAIDRLLQENRRTINRLQQSADQLKKANVRVASLEKLIAQLQSQVESKDQEIVVLRKNLENMNVQVAQLSEQVTGLHTQVSDLSEEKASLEGDLKTQSDILNTGYYMVGPEKELLQKEIVYKSGFIGRTLKINENRSLESFTQIDIRNFDGLKIGHRKAVLVSSHPAGSYEFVMNADGVFEELQIKDKTKFWEYSKVLVVSYKP</sequence>
<keyword evidence="3" id="KW-1185">Reference proteome</keyword>
<feature type="coiled-coil region" evidence="1">
    <location>
        <begin position="92"/>
        <end position="175"/>
    </location>
</feature>
<protein>
    <recommendedName>
        <fullName evidence="4">Lipoprotein</fullName>
    </recommendedName>
</protein>
<name>A0ABY5V3E9_9BACT</name>
<gene>
    <name evidence="2" type="ORF">NQ491_04985</name>
</gene>
<keyword evidence="1" id="KW-0175">Coiled coil</keyword>
<dbReference type="RefSeq" id="WP_034283298.1">
    <property type="nucleotide sequence ID" value="NZ_CAPH01000017.1"/>
</dbReference>
<proteinExistence type="predicted"/>
<accession>A0ABY5V3E9</accession>
<evidence type="ECO:0000256" key="1">
    <source>
        <dbReference type="SAM" id="Coils"/>
    </source>
</evidence>
<dbReference type="Gene3D" id="1.20.5.340">
    <property type="match status" value="1"/>
</dbReference>
<dbReference type="EMBL" id="CP102294">
    <property type="protein sequence ID" value="UWN58129.1"/>
    <property type="molecule type" value="Genomic_DNA"/>
</dbReference>
<evidence type="ECO:0008006" key="4">
    <source>
        <dbReference type="Google" id="ProtNLM"/>
    </source>
</evidence>